<dbReference type="EMBL" id="JAEKNQ010000025">
    <property type="protein sequence ID" value="MBJ7602889.1"/>
    <property type="molecule type" value="Genomic_DNA"/>
</dbReference>
<reference evidence="6 7" key="1">
    <citation type="submission" date="2020-10" db="EMBL/GenBank/DDBJ databases">
        <title>Ca. Dormibacterota MAGs.</title>
        <authorList>
            <person name="Montgomery K."/>
        </authorList>
    </citation>
    <scope>NUCLEOTIDE SEQUENCE [LARGE SCALE GENOMIC DNA]</scope>
    <source>
        <strain evidence="6">SC8811_S16_3</strain>
    </source>
</reference>
<dbReference type="FunFam" id="3.40.605.10:FF:000007">
    <property type="entry name" value="NAD/NADP-dependent betaine aldehyde dehydrogenase"/>
    <property type="match status" value="1"/>
</dbReference>
<dbReference type="InterPro" id="IPR016161">
    <property type="entry name" value="Ald_DH/histidinol_DH"/>
</dbReference>
<dbReference type="InterPro" id="IPR016163">
    <property type="entry name" value="Ald_DH_C"/>
</dbReference>
<dbReference type="InterPro" id="IPR015590">
    <property type="entry name" value="Aldehyde_DH_dom"/>
</dbReference>
<evidence type="ECO:0000259" key="5">
    <source>
        <dbReference type="Pfam" id="PF00171"/>
    </source>
</evidence>
<gene>
    <name evidence="6" type="ORF">JF888_06810</name>
</gene>
<dbReference type="PROSITE" id="PS00687">
    <property type="entry name" value="ALDEHYDE_DEHYDR_GLU"/>
    <property type="match status" value="1"/>
</dbReference>
<dbReference type="Pfam" id="PF00171">
    <property type="entry name" value="Aldedh"/>
    <property type="match status" value="1"/>
</dbReference>
<dbReference type="InterPro" id="IPR029510">
    <property type="entry name" value="Ald_DH_CS_GLU"/>
</dbReference>
<accession>A0A934KAC6</accession>
<dbReference type="AlphaFoldDB" id="A0A934KAC6"/>
<comment type="similarity">
    <text evidence="1 4">Belongs to the aldehyde dehydrogenase family.</text>
</comment>
<dbReference type="InterPro" id="IPR016160">
    <property type="entry name" value="Ald_DH_CS_CYS"/>
</dbReference>
<evidence type="ECO:0000256" key="4">
    <source>
        <dbReference type="RuleBase" id="RU003345"/>
    </source>
</evidence>
<dbReference type="RefSeq" id="WP_338177975.1">
    <property type="nucleotide sequence ID" value="NZ_JAEKNQ010000025.1"/>
</dbReference>
<dbReference type="PROSITE" id="PS00070">
    <property type="entry name" value="ALDEHYDE_DEHYDR_CYS"/>
    <property type="match status" value="1"/>
</dbReference>
<proteinExistence type="inferred from homology"/>
<dbReference type="GO" id="GO:0016620">
    <property type="term" value="F:oxidoreductase activity, acting on the aldehyde or oxo group of donors, NAD or NADP as acceptor"/>
    <property type="evidence" value="ECO:0007669"/>
    <property type="project" value="InterPro"/>
</dbReference>
<dbReference type="FunFam" id="3.40.309.10:FF:000012">
    <property type="entry name" value="Betaine aldehyde dehydrogenase"/>
    <property type="match status" value="1"/>
</dbReference>
<dbReference type="SUPFAM" id="SSF53720">
    <property type="entry name" value="ALDH-like"/>
    <property type="match status" value="1"/>
</dbReference>
<feature type="active site" evidence="3">
    <location>
        <position position="258"/>
    </location>
</feature>
<dbReference type="Proteomes" id="UP000620075">
    <property type="component" value="Unassembled WGS sequence"/>
</dbReference>
<evidence type="ECO:0000313" key="7">
    <source>
        <dbReference type="Proteomes" id="UP000620075"/>
    </source>
</evidence>
<evidence type="ECO:0000256" key="3">
    <source>
        <dbReference type="PROSITE-ProRule" id="PRU10007"/>
    </source>
</evidence>
<dbReference type="InterPro" id="IPR016162">
    <property type="entry name" value="Ald_DH_N"/>
</dbReference>
<keyword evidence="2 4" id="KW-0560">Oxidoreductase</keyword>
<feature type="domain" description="Aldehyde dehydrogenase" evidence="5">
    <location>
        <begin position="22"/>
        <end position="488"/>
    </location>
</feature>
<sequence length="494" mass="52983">MAVGTQSELRGIHEAMLINGEWLPAHDGEELQVMNPARHGELIARVPRAREADVDLAVRSSQGAFPGWRATAPLARGKALVQIAQALGERSEDMARLIASETGNAIRTQSRPEAKTSADIFRYFGGLAGELKGDTVPLGDNYVSYTVREPWGVVAGIVPWNSPVQLSALKIAMALAAGNTLVLKAAEDAPLGVLFMAELCQDHLPPGVLNVITGYGEECGAALANHSGIAKLSFTGSTEVGKSIMRAAANRILPVSLELGGKSPAIVFPDSDDDKTAAGVIQGMRFTRQGQSCTAGSRLFVHETIFDSFLARLISMLKELKIGSPLAEETDMGAIINEKQFKKVCQYIEEGIDTQASELLLGGPPPKEGALAEGNFVQPTLFKNSSNDWRLAREEIFGPVLVAIPWSEDAKVIEMANQSHYGLAAFVWCRDLSRALRTAHAIESGWVQVNRGGGQIIGQSYGGYKESGLGREFSLEGMLDGFTQTKSITVDLSH</sequence>
<evidence type="ECO:0000256" key="2">
    <source>
        <dbReference type="ARBA" id="ARBA00023002"/>
    </source>
</evidence>
<protein>
    <submittedName>
        <fullName evidence="6">Aldehyde dehydrogenase family protein</fullName>
    </submittedName>
</protein>
<dbReference type="Gene3D" id="3.40.309.10">
    <property type="entry name" value="Aldehyde Dehydrogenase, Chain A, domain 2"/>
    <property type="match status" value="1"/>
</dbReference>
<dbReference type="CDD" id="cd07108">
    <property type="entry name" value="ALDH_MGR_2402"/>
    <property type="match status" value="1"/>
</dbReference>
<name>A0A934KAC6_9BACT</name>
<evidence type="ECO:0000256" key="1">
    <source>
        <dbReference type="ARBA" id="ARBA00009986"/>
    </source>
</evidence>
<dbReference type="PANTHER" id="PTHR11699">
    <property type="entry name" value="ALDEHYDE DEHYDROGENASE-RELATED"/>
    <property type="match status" value="1"/>
</dbReference>
<dbReference type="Gene3D" id="3.40.605.10">
    <property type="entry name" value="Aldehyde Dehydrogenase, Chain A, domain 1"/>
    <property type="match status" value="1"/>
</dbReference>
<organism evidence="6 7">
    <name type="scientific">Candidatus Dormiibacter inghamiae</name>
    <dbReference type="NCBI Taxonomy" id="3127013"/>
    <lineage>
        <taxon>Bacteria</taxon>
        <taxon>Bacillati</taxon>
        <taxon>Candidatus Dormiibacterota</taxon>
        <taxon>Candidatus Dormibacteria</taxon>
        <taxon>Candidatus Dormibacterales</taxon>
        <taxon>Candidatus Dormibacteraceae</taxon>
        <taxon>Candidatus Dormiibacter</taxon>
    </lineage>
</organism>
<comment type="caution">
    <text evidence="6">The sequence shown here is derived from an EMBL/GenBank/DDBJ whole genome shotgun (WGS) entry which is preliminary data.</text>
</comment>
<evidence type="ECO:0000313" key="6">
    <source>
        <dbReference type="EMBL" id="MBJ7602889.1"/>
    </source>
</evidence>